<dbReference type="RefSeq" id="WP_056965753.1">
    <property type="nucleotide sequence ID" value="NZ_AYYQ01000005.1"/>
</dbReference>
<dbReference type="NCBIfam" id="NF001752">
    <property type="entry name" value="PRK00481.1-1"/>
    <property type="match status" value="1"/>
</dbReference>
<evidence type="ECO:0000256" key="2">
    <source>
        <dbReference type="ARBA" id="ARBA00022679"/>
    </source>
</evidence>
<sequence>MDSEIQSIFDNAQHIVFLTGAGVSTPSGIPDYRSKNGLYSSSEKGKPAEYYLSHACLVNEPDTFYDFVKTNMYFPDAKPNIIHDKQAALTQKGKASIITQNVDNLYKVAGAQNLIEFHGNLYNVSCDRCHQSVNWQAYLKNPLHENCGGILRPDIVLYDEGLNEQNIMHSVKLMENSDLIVIVGTSMRVYPFAGLLDYRNPQAQVIAINKEKLNFAFPFMMLQTDASEFFKQLKIN</sequence>
<evidence type="ECO:0000256" key="3">
    <source>
        <dbReference type="ARBA" id="ARBA00023027"/>
    </source>
</evidence>
<dbReference type="Pfam" id="PF02146">
    <property type="entry name" value="SIR2"/>
    <property type="match status" value="1"/>
</dbReference>
<feature type="binding site" evidence="4">
    <location>
        <position position="126"/>
    </location>
    <ligand>
        <name>Zn(2+)</name>
        <dbReference type="ChEBI" id="CHEBI:29105"/>
    </ligand>
</feature>
<evidence type="ECO:0000313" key="7">
    <source>
        <dbReference type="Proteomes" id="UP000052012"/>
    </source>
</evidence>
<proteinExistence type="predicted"/>
<evidence type="ECO:0000313" key="6">
    <source>
        <dbReference type="EMBL" id="KRM69351.1"/>
    </source>
</evidence>
<feature type="binding site" evidence="4">
    <location>
        <position position="144"/>
    </location>
    <ligand>
        <name>Zn(2+)</name>
        <dbReference type="ChEBI" id="CHEBI:29105"/>
    </ligand>
</feature>
<dbReference type="CDD" id="cd01411">
    <property type="entry name" value="SIR2H"/>
    <property type="match status" value="1"/>
</dbReference>
<dbReference type="Gene3D" id="3.30.1600.10">
    <property type="entry name" value="SIR2/SIRT2 'Small Domain"/>
    <property type="match status" value="1"/>
</dbReference>
<keyword evidence="4" id="KW-0479">Metal-binding</keyword>
<dbReference type="SUPFAM" id="SSF52467">
    <property type="entry name" value="DHS-like NAD/FAD-binding domain"/>
    <property type="match status" value="1"/>
</dbReference>
<keyword evidence="2" id="KW-0808">Transferase</keyword>
<dbReference type="STRING" id="1423781.FD06_GL001233"/>
<organism evidence="6 7">
    <name type="scientific">Apilactobacillus ozensis DSM 23829 = JCM 17196</name>
    <dbReference type="NCBI Taxonomy" id="1423781"/>
    <lineage>
        <taxon>Bacteria</taxon>
        <taxon>Bacillati</taxon>
        <taxon>Bacillota</taxon>
        <taxon>Bacilli</taxon>
        <taxon>Lactobacillales</taxon>
        <taxon>Lactobacillaceae</taxon>
        <taxon>Apilactobacillus</taxon>
    </lineage>
</organism>
<dbReference type="AlphaFoldDB" id="A0A0R2AR76"/>
<name>A0A0R2AR76_9LACO</name>
<dbReference type="OrthoDB" id="9800582at2"/>
<dbReference type="PANTHER" id="PTHR11085:SF4">
    <property type="entry name" value="NAD-DEPENDENT PROTEIN DEACYLASE"/>
    <property type="match status" value="1"/>
</dbReference>
<dbReference type="GO" id="GO:0017136">
    <property type="term" value="F:histone deacetylase activity, NAD-dependent"/>
    <property type="evidence" value="ECO:0007669"/>
    <property type="project" value="TreeGrafter"/>
</dbReference>
<feature type="binding site" evidence="4">
    <location>
        <position position="147"/>
    </location>
    <ligand>
        <name>Zn(2+)</name>
        <dbReference type="ChEBI" id="CHEBI:29105"/>
    </ligand>
</feature>
<dbReference type="Proteomes" id="UP000052012">
    <property type="component" value="Unassembled WGS sequence"/>
</dbReference>
<protein>
    <recommendedName>
        <fullName evidence="1">protein acetyllysine N-acetyltransferase</fullName>
        <ecNumber evidence="1">2.3.1.286</ecNumber>
    </recommendedName>
</protein>
<dbReference type="InterPro" id="IPR026591">
    <property type="entry name" value="Sirtuin_cat_small_dom_sf"/>
</dbReference>
<keyword evidence="4" id="KW-0862">Zinc</keyword>
<keyword evidence="3" id="KW-0520">NAD</keyword>
<dbReference type="PANTHER" id="PTHR11085">
    <property type="entry name" value="NAD-DEPENDENT PROTEIN DEACYLASE SIRTUIN-5, MITOCHONDRIAL-RELATED"/>
    <property type="match status" value="1"/>
</dbReference>
<accession>A0A0R2AR76</accession>
<comment type="caution">
    <text evidence="6">The sequence shown here is derived from an EMBL/GenBank/DDBJ whole genome shotgun (WGS) entry which is preliminary data.</text>
</comment>
<feature type="domain" description="Deacetylase sirtuin-type" evidence="5">
    <location>
        <begin position="1"/>
        <end position="236"/>
    </location>
</feature>
<dbReference type="InterPro" id="IPR050134">
    <property type="entry name" value="NAD-dep_sirtuin_deacylases"/>
</dbReference>
<dbReference type="InterPro" id="IPR003000">
    <property type="entry name" value="Sirtuin"/>
</dbReference>
<dbReference type="GO" id="GO:0046872">
    <property type="term" value="F:metal ion binding"/>
    <property type="evidence" value="ECO:0007669"/>
    <property type="project" value="UniProtKB-KW"/>
</dbReference>
<dbReference type="InterPro" id="IPR026590">
    <property type="entry name" value="Ssirtuin_cat_dom"/>
</dbReference>
<dbReference type="Gene3D" id="3.40.50.1220">
    <property type="entry name" value="TPP-binding domain"/>
    <property type="match status" value="1"/>
</dbReference>
<gene>
    <name evidence="6" type="ORF">FD06_GL001233</name>
</gene>
<dbReference type="EMBL" id="AYYQ01000005">
    <property type="protein sequence ID" value="KRM69351.1"/>
    <property type="molecule type" value="Genomic_DNA"/>
</dbReference>
<dbReference type="EC" id="2.3.1.286" evidence="1"/>
<keyword evidence="7" id="KW-1185">Reference proteome</keyword>
<evidence type="ECO:0000256" key="1">
    <source>
        <dbReference type="ARBA" id="ARBA00012928"/>
    </source>
</evidence>
<feature type="active site" description="Proton acceptor" evidence="4">
    <location>
        <position position="118"/>
    </location>
</feature>
<dbReference type="GO" id="GO:0070403">
    <property type="term" value="F:NAD+ binding"/>
    <property type="evidence" value="ECO:0007669"/>
    <property type="project" value="InterPro"/>
</dbReference>
<dbReference type="InterPro" id="IPR029035">
    <property type="entry name" value="DHS-like_NAD/FAD-binding_dom"/>
</dbReference>
<evidence type="ECO:0000256" key="4">
    <source>
        <dbReference type="PROSITE-ProRule" id="PRU00236"/>
    </source>
</evidence>
<reference evidence="6 7" key="1">
    <citation type="journal article" date="2015" name="Genome Announc.">
        <title>Expanding the biotechnology potential of lactobacilli through comparative genomics of 213 strains and associated genera.</title>
        <authorList>
            <person name="Sun Z."/>
            <person name="Harris H.M."/>
            <person name="McCann A."/>
            <person name="Guo C."/>
            <person name="Argimon S."/>
            <person name="Zhang W."/>
            <person name="Yang X."/>
            <person name="Jeffery I.B."/>
            <person name="Cooney J.C."/>
            <person name="Kagawa T.F."/>
            <person name="Liu W."/>
            <person name="Song Y."/>
            <person name="Salvetti E."/>
            <person name="Wrobel A."/>
            <person name="Rasinkangas P."/>
            <person name="Parkhill J."/>
            <person name="Rea M.C."/>
            <person name="O'Sullivan O."/>
            <person name="Ritari J."/>
            <person name="Douillard F.P."/>
            <person name="Paul Ross R."/>
            <person name="Yang R."/>
            <person name="Briner A.E."/>
            <person name="Felis G.E."/>
            <person name="de Vos W.M."/>
            <person name="Barrangou R."/>
            <person name="Klaenhammer T.R."/>
            <person name="Caufield P.W."/>
            <person name="Cui Y."/>
            <person name="Zhang H."/>
            <person name="O'Toole P.W."/>
        </authorList>
    </citation>
    <scope>NUCLEOTIDE SEQUENCE [LARGE SCALE GENOMIC DNA]</scope>
    <source>
        <strain evidence="6 7">DSM 23829</strain>
    </source>
</reference>
<feature type="binding site" evidence="4">
    <location>
        <position position="129"/>
    </location>
    <ligand>
        <name>Zn(2+)</name>
        <dbReference type="ChEBI" id="CHEBI:29105"/>
    </ligand>
</feature>
<dbReference type="PATRIC" id="fig|1423781.4.peg.1277"/>
<evidence type="ECO:0000259" key="5">
    <source>
        <dbReference type="PROSITE" id="PS50305"/>
    </source>
</evidence>
<dbReference type="PROSITE" id="PS50305">
    <property type="entry name" value="SIRTUIN"/>
    <property type="match status" value="1"/>
</dbReference>